<dbReference type="EMBL" id="JACEEZ010024566">
    <property type="protein sequence ID" value="KAG0710059.1"/>
    <property type="molecule type" value="Genomic_DNA"/>
</dbReference>
<evidence type="ECO:0000313" key="2">
    <source>
        <dbReference type="Proteomes" id="UP000770661"/>
    </source>
</evidence>
<protein>
    <submittedName>
        <fullName evidence="1">Uncharacterized protein</fullName>
    </submittedName>
</protein>
<dbReference type="AlphaFoldDB" id="A0A8J5CGC8"/>
<proteinExistence type="predicted"/>
<dbReference type="Proteomes" id="UP000770661">
    <property type="component" value="Unassembled WGS sequence"/>
</dbReference>
<reference evidence="1" key="1">
    <citation type="submission" date="2020-07" db="EMBL/GenBank/DDBJ databases">
        <title>The High-quality genome of the commercially important snow crab, Chionoecetes opilio.</title>
        <authorList>
            <person name="Jeong J.-H."/>
            <person name="Ryu S."/>
        </authorList>
    </citation>
    <scope>NUCLEOTIDE SEQUENCE</scope>
    <source>
        <strain evidence="1">MADBK_172401_WGS</strain>
        <tissue evidence="1">Digestive gland</tissue>
    </source>
</reference>
<accession>A0A8J5CGC8</accession>
<evidence type="ECO:0000313" key="1">
    <source>
        <dbReference type="EMBL" id="KAG0710059.1"/>
    </source>
</evidence>
<gene>
    <name evidence="1" type="ORF">GWK47_023576</name>
</gene>
<comment type="caution">
    <text evidence="1">The sequence shown here is derived from an EMBL/GenBank/DDBJ whole genome shotgun (WGS) entry which is preliminary data.</text>
</comment>
<keyword evidence="2" id="KW-1185">Reference proteome</keyword>
<name>A0A8J5CGC8_CHIOP</name>
<sequence length="222" mass="24407">MLRAPDVWPMLNSSSTAVGGHWGVFPDEQVHPDLPVLRETLGTEARYPGRPLGPGVQVFFQFPPRPVRPMLAALSLHLLFKLPVVRLLKPEKVDGVKSRLLFEVTEQAVLDTSEGSSPDKDEEDDISRRPYIGVLTCEEAGRRREDGGRPLCGAVVAGRSNVLARITQANFFCTNASDNQNTDAALDSLVLVRLSNIHQSGQFLVDVPQWRYDGGKSPPAEI</sequence>
<organism evidence="1 2">
    <name type="scientific">Chionoecetes opilio</name>
    <name type="common">Atlantic snow crab</name>
    <name type="synonym">Cancer opilio</name>
    <dbReference type="NCBI Taxonomy" id="41210"/>
    <lineage>
        <taxon>Eukaryota</taxon>
        <taxon>Metazoa</taxon>
        <taxon>Ecdysozoa</taxon>
        <taxon>Arthropoda</taxon>
        <taxon>Crustacea</taxon>
        <taxon>Multicrustacea</taxon>
        <taxon>Malacostraca</taxon>
        <taxon>Eumalacostraca</taxon>
        <taxon>Eucarida</taxon>
        <taxon>Decapoda</taxon>
        <taxon>Pleocyemata</taxon>
        <taxon>Brachyura</taxon>
        <taxon>Eubrachyura</taxon>
        <taxon>Majoidea</taxon>
        <taxon>Majidae</taxon>
        <taxon>Chionoecetes</taxon>
    </lineage>
</organism>